<proteinExistence type="predicted"/>
<feature type="domain" description="J" evidence="2">
    <location>
        <begin position="1"/>
        <end position="57"/>
    </location>
</feature>
<sequence length="57" mass="6596">YAVLGLNRSASQDDIKKSYHQLALKWHPDKNPNNKVNAEKKFKEVAEAYRILSDPQK</sequence>
<dbReference type="InterPro" id="IPR001623">
    <property type="entry name" value="DnaJ_domain"/>
</dbReference>
<dbReference type="AlphaFoldDB" id="A0A093FXE3"/>
<name>A0A093FXE3_DRYPU</name>
<dbReference type="GO" id="GO:0051082">
    <property type="term" value="F:unfolded protein binding"/>
    <property type="evidence" value="ECO:0007669"/>
    <property type="project" value="InterPro"/>
</dbReference>
<dbReference type="STRING" id="118200.A0A093FXE3"/>
<evidence type="ECO:0000313" key="3">
    <source>
        <dbReference type="EMBL" id="KFV62600.1"/>
    </source>
</evidence>
<evidence type="ECO:0000259" key="2">
    <source>
        <dbReference type="PROSITE" id="PS50076"/>
    </source>
</evidence>
<gene>
    <name evidence="3" type="ORF">N307_01166</name>
</gene>
<feature type="non-terminal residue" evidence="3">
    <location>
        <position position="1"/>
    </location>
</feature>
<evidence type="ECO:0000313" key="4">
    <source>
        <dbReference type="Proteomes" id="UP000053875"/>
    </source>
</evidence>
<dbReference type="Proteomes" id="UP000053875">
    <property type="component" value="Unassembled WGS sequence"/>
</dbReference>
<keyword evidence="1" id="KW-0143">Chaperone</keyword>
<feature type="non-terminal residue" evidence="3">
    <location>
        <position position="57"/>
    </location>
</feature>
<dbReference type="InterPro" id="IPR043183">
    <property type="entry name" value="DNJB2/6-like"/>
</dbReference>
<dbReference type="InterPro" id="IPR036869">
    <property type="entry name" value="J_dom_sf"/>
</dbReference>
<dbReference type="PANTHER" id="PTHR45168">
    <property type="entry name" value="DNAJ HOMOLOG SUBFAMILY B MEMBER 2"/>
    <property type="match status" value="1"/>
</dbReference>
<accession>A0A093FXE3</accession>
<organism evidence="3 4">
    <name type="scientific">Dryobates pubescens</name>
    <name type="common">Downy woodpecker</name>
    <name type="synonym">Picoides pubescens</name>
    <dbReference type="NCBI Taxonomy" id="118200"/>
    <lineage>
        <taxon>Eukaryota</taxon>
        <taxon>Metazoa</taxon>
        <taxon>Chordata</taxon>
        <taxon>Craniata</taxon>
        <taxon>Vertebrata</taxon>
        <taxon>Euteleostomi</taxon>
        <taxon>Archelosauria</taxon>
        <taxon>Archosauria</taxon>
        <taxon>Dinosauria</taxon>
        <taxon>Saurischia</taxon>
        <taxon>Theropoda</taxon>
        <taxon>Coelurosauria</taxon>
        <taxon>Aves</taxon>
        <taxon>Neognathae</taxon>
        <taxon>Neoaves</taxon>
        <taxon>Telluraves</taxon>
        <taxon>Coraciimorphae</taxon>
        <taxon>Piciformes</taxon>
        <taxon>Picidae</taxon>
        <taxon>Dryobates</taxon>
    </lineage>
</organism>
<reference evidence="3 4" key="1">
    <citation type="submission" date="2014-04" db="EMBL/GenBank/DDBJ databases">
        <title>Genome evolution of avian class.</title>
        <authorList>
            <person name="Zhang G."/>
            <person name="Li C."/>
        </authorList>
    </citation>
    <scope>NUCLEOTIDE SEQUENCE [LARGE SCALE GENOMIC DNA]</scope>
    <source>
        <strain evidence="3">BGI_N307</strain>
    </source>
</reference>
<dbReference type="PANTHER" id="PTHR45168:SF3">
    <property type="entry name" value="DNAJ HEAT SHOCK PROTEIN FAMILY (HSP40) MEMBER B2"/>
    <property type="match status" value="1"/>
</dbReference>
<dbReference type="Pfam" id="PF00226">
    <property type="entry name" value="DnaJ"/>
    <property type="match status" value="1"/>
</dbReference>
<protein>
    <submittedName>
        <fullName evidence="3">DnaJ subfamily B member 6-A</fullName>
    </submittedName>
</protein>
<dbReference type="SUPFAM" id="SSF46565">
    <property type="entry name" value="Chaperone J-domain"/>
    <property type="match status" value="1"/>
</dbReference>
<dbReference type="Gene3D" id="1.10.287.110">
    <property type="entry name" value="DnaJ domain"/>
    <property type="match status" value="1"/>
</dbReference>
<evidence type="ECO:0000256" key="1">
    <source>
        <dbReference type="ARBA" id="ARBA00023186"/>
    </source>
</evidence>
<dbReference type="SMART" id="SM00271">
    <property type="entry name" value="DnaJ"/>
    <property type="match status" value="1"/>
</dbReference>
<keyword evidence="4" id="KW-1185">Reference proteome</keyword>
<dbReference type="PROSITE" id="PS50076">
    <property type="entry name" value="DNAJ_2"/>
    <property type="match status" value="1"/>
</dbReference>
<dbReference type="PRINTS" id="PR00625">
    <property type="entry name" value="JDOMAIN"/>
</dbReference>
<dbReference type="CDD" id="cd06257">
    <property type="entry name" value="DnaJ"/>
    <property type="match status" value="1"/>
</dbReference>
<dbReference type="GO" id="GO:0030544">
    <property type="term" value="F:Hsp70 protein binding"/>
    <property type="evidence" value="ECO:0007669"/>
    <property type="project" value="InterPro"/>
</dbReference>
<dbReference type="EMBL" id="KL214967">
    <property type="protein sequence ID" value="KFV62600.1"/>
    <property type="molecule type" value="Genomic_DNA"/>
</dbReference>